<evidence type="ECO:0000256" key="7">
    <source>
        <dbReference type="ARBA" id="ARBA00022692"/>
    </source>
</evidence>
<comment type="similarity">
    <text evidence="4 12">Belongs to the FliF family.</text>
</comment>
<dbReference type="PRINTS" id="PR01009">
    <property type="entry name" value="FLGMRINGFLIF"/>
</dbReference>
<feature type="domain" description="Flagellar M-ring N-terminal" evidence="15">
    <location>
        <begin position="44"/>
        <end position="219"/>
    </location>
</feature>
<feature type="compositionally biased region" description="Polar residues" evidence="13">
    <location>
        <begin position="343"/>
        <end position="355"/>
    </location>
</feature>
<dbReference type="InterPro" id="IPR043427">
    <property type="entry name" value="YscJ/FliF"/>
</dbReference>
<dbReference type="PANTHER" id="PTHR30046">
    <property type="entry name" value="FLAGELLAR M-RING PROTEIN"/>
    <property type="match status" value="1"/>
</dbReference>
<keyword evidence="10 12" id="KW-0975">Bacterial flagellum</keyword>
<evidence type="ECO:0000256" key="2">
    <source>
        <dbReference type="ARBA" id="ARBA00004117"/>
    </source>
</evidence>
<dbReference type="PIRSF" id="PIRSF004862">
    <property type="entry name" value="FliF"/>
    <property type="match status" value="1"/>
</dbReference>
<dbReference type="Pfam" id="PF08345">
    <property type="entry name" value="YscJ_FliF_C"/>
    <property type="match status" value="1"/>
</dbReference>
<evidence type="ECO:0000256" key="14">
    <source>
        <dbReference type="SAM" id="Phobius"/>
    </source>
</evidence>
<dbReference type="InterPro" id="IPR013556">
    <property type="entry name" value="Flag_M-ring_C"/>
</dbReference>
<dbReference type="InterPro" id="IPR000067">
    <property type="entry name" value="FlgMring_FliF"/>
</dbReference>
<dbReference type="GeneID" id="91970813"/>
<evidence type="ECO:0000256" key="10">
    <source>
        <dbReference type="ARBA" id="ARBA00023143"/>
    </source>
</evidence>
<evidence type="ECO:0000256" key="8">
    <source>
        <dbReference type="ARBA" id="ARBA00022989"/>
    </source>
</evidence>
<evidence type="ECO:0000256" key="3">
    <source>
        <dbReference type="ARBA" id="ARBA00004651"/>
    </source>
</evidence>
<feature type="domain" description="Flagellar M-ring C-terminal" evidence="16">
    <location>
        <begin position="254"/>
        <end position="430"/>
    </location>
</feature>
<keyword evidence="9 14" id="KW-0472">Membrane</keyword>
<name>A0ABX6DIE2_KLUIN</name>
<keyword evidence="6" id="KW-1003">Cell membrane</keyword>
<keyword evidence="7 14" id="KW-0812">Transmembrane</keyword>
<dbReference type="InterPro" id="IPR045851">
    <property type="entry name" value="AMP-bd_C_sf"/>
</dbReference>
<evidence type="ECO:0000256" key="9">
    <source>
        <dbReference type="ARBA" id="ARBA00023136"/>
    </source>
</evidence>
<evidence type="ECO:0000256" key="13">
    <source>
        <dbReference type="SAM" id="MobiDB-lite"/>
    </source>
</evidence>
<feature type="compositionally biased region" description="Basic and acidic residues" evidence="13">
    <location>
        <begin position="276"/>
        <end position="291"/>
    </location>
</feature>
<evidence type="ECO:0000313" key="18">
    <source>
        <dbReference type="Proteomes" id="UP000344450"/>
    </source>
</evidence>
<organism evidence="17 18">
    <name type="scientific">Kluyvera intermedia</name>
    <name type="common">Enterobacter intermedius</name>
    <dbReference type="NCBI Taxonomy" id="61648"/>
    <lineage>
        <taxon>Bacteria</taxon>
        <taxon>Pseudomonadati</taxon>
        <taxon>Pseudomonadota</taxon>
        <taxon>Gammaproteobacteria</taxon>
        <taxon>Enterobacterales</taxon>
        <taxon>Enterobacteriaceae</taxon>
        <taxon>Kluyvera</taxon>
    </lineage>
</organism>
<sequence length="565" mass="60962">MLNKIKNRLPALPVPAGVMNPKLLMIVGGSVLALAIVASLWKSNQGYVALYGAQESIPVSQVVEVLGAENIAYRINPDNGQVLVTENNLSRARMALAAKGISAASPDGYELMDKEEMLGSSQFIQNVRYKRSLEGELAKSIMALNPVEHARVHLGLSESSSFVLTNKPNSSASVVVQLRYGKQLDEQQVASIVQLVSGSVPGMAAASVRVVDQMGNLLSDGVAGPDGTMAGKRMGDDVMQRIREDTSKNISSLLTSLVGAGNYRISVAPTVDLSRVEETQERLGKDPRVSDEQLSQENTTNEMAFGIPGSLSNRPVNQNPQAAAAQAAGADAAAPAPAANTASTNTSDPRSLMNRTQEQRKYAFDRDIRHIRHPGYKLEKMSVAVALNQTAPALANITPEQLTSITRLVESAAGIDKQRGDALTLDVLAFTVPVADSVLSEKWWKDPDMQYWGQSGGIGLLALLTLLFGVRPLAQRFGRRERVVKDAGQRDQNLLTDESTVVEDNLSALPKVGFNNNDELLPPQSSGLETKVEYLQVLAQSETERVADVLKQWINSNDRSNSKQD</sequence>
<evidence type="ECO:0000256" key="11">
    <source>
        <dbReference type="ARBA" id="ARBA00025936"/>
    </source>
</evidence>
<evidence type="ECO:0000256" key="4">
    <source>
        <dbReference type="ARBA" id="ARBA00007971"/>
    </source>
</evidence>
<dbReference type="Proteomes" id="UP000344450">
    <property type="component" value="Chromosome"/>
</dbReference>
<keyword evidence="17" id="KW-0969">Cilium</keyword>
<feature type="transmembrane region" description="Helical" evidence="14">
    <location>
        <begin position="451"/>
        <end position="470"/>
    </location>
</feature>
<protein>
    <recommendedName>
        <fullName evidence="5 12">Flagellar M-ring protein</fullName>
    </recommendedName>
</protein>
<dbReference type="RefSeq" id="WP_153741846.1">
    <property type="nucleotide sequence ID" value="NZ_CP045843.1"/>
</dbReference>
<keyword evidence="17" id="KW-0282">Flagellum</keyword>
<keyword evidence="17" id="KW-0966">Cell projection</keyword>
<keyword evidence="18" id="KW-1185">Reference proteome</keyword>
<evidence type="ECO:0000256" key="12">
    <source>
        <dbReference type="PIRNR" id="PIRNR004862"/>
    </source>
</evidence>
<dbReference type="NCBIfam" id="TIGR00206">
    <property type="entry name" value="fliF"/>
    <property type="match status" value="1"/>
</dbReference>
<feature type="compositionally biased region" description="Polar residues" evidence="13">
    <location>
        <begin position="292"/>
        <end position="302"/>
    </location>
</feature>
<keyword evidence="8 14" id="KW-1133">Transmembrane helix</keyword>
<dbReference type="EMBL" id="CP045845">
    <property type="protein sequence ID" value="QGH28198.1"/>
    <property type="molecule type" value="Genomic_DNA"/>
</dbReference>
<proteinExistence type="inferred from homology"/>
<dbReference type="InterPro" id="IPR006182">
    <property type="entry name" value="FliF_N_dom"/>
</dbReference>
<feature type="region of interest" description="Disordered" evidence="13">
    <location>
        <begin position="276"/>
        <end position="355"/>
    </location>
</feature>
<evidence type="ECO:0000256" key="5">
    <source>
        <dbReference type="ARBA" id="ARBA00017949"/>
    </source>
</evidence>
<dbReference type="Gene3D" id="3.30.300.30">
    <property type="match status" value="1"/>
</dbReference>
<evidence type="ECO:0000259" key="16">
    <source>
        <dbReference type="Pfam" id="PF08345"/>
    </source>
</evidence>
<evidence type="ECO:0000259" key="15">
    <source>
        <dbReference type="Pfam" id="PF01514"/>
    </source>
</evidence>
<feature type="compositionally biased region" description="Low complexity" evidence="13">
    <location>
        <begin position="317"/>
        <end position="342"/>
    </location>
</feature>
<evidence type="ECO:0000313" key="17">
    <source>
        <dbReference type="EMBL" id="QGH28198.1"/>
    </source>
</evidence>
<comment type="function">
    <text evidence="1 12">The M ring may be actively involved in energy transduction.</text>
</comment>
<gene>
    <name evidence="17" type="primary">fliF</name>
    <name evidence="17" type="ORF">GHC21_00345</name>
</gene>
<reference evidence="17 18" key="1">
    <citation type="submission" date="2019-10" db="EMBL/GenBank/DDBJ databases">
        <title>Complete genome sequencing of drug resistant plasmids in Kluyvera intermedia.</title>
        <authorList>
            <person name="Ke C."/>
            <person name="Jian S."/>
        </authorList>
    </citation>
    <scope>NUCLEOTIDE SEQUENCE [LARGE SCALE GENOMIC DNA]</scope>
    <source>
        <strain evidence="17 18">N2-1</strain>
    </source>
</reference>
<accession>A0ABX6DIE2</accession>
<comment type="subcellular location">
    <subcellularLocation>
        <location evidence="2 12">Bacterial flagellum basal body</location>
    </subcellularLocation>
    <subcellularLocation>
        <location evidence="3">Cell membrane</location>
        <topology evidence="3">Multi-pass membrane protein</topology>
    </subcellularLocation>
</comment>
<dbReference type="Pfam" id="PF01514">
    <property type="entry name" value="YscJ_FliF"/>
    <property type="match status" value="1"/>
</dbReference>
<evidence type="ECO:0000256" key="1">
    <source>
        <dbReference type="ARBA" id="ARBA00003820"/>
    </source>
</evidence>
<comment type="subunit">
    <text evidence="11">The basal body constitutes a major portion of the flagellar organelle and consists of four rings (L,P,S, and M) mounted on a central rod. The M ring is integral to the inner membrane of the cell and may be connected to the flagellar rod via the S ring. The S (supramembrane ring) lies just distal to the M ring. The L and P rings lie in the outer membrane and the periplasmic space, respectively.</text>
</comment>
<dbReference type="PANTHER" id="PTHR30046:SF0">
    <property type="entry name" value="FLAGELLAR M-RING PROTEIN"/>
    <property type="match status" value="1"/>
</dbReference>
<evidence type="ECO:0000256" key="6">
    <source>
        <dbReference type="ARBA" id="ARBA00022475"/>
    </source>
</evidence>